<evidence type="ECO:0000313" key="2">
    <source>
        <dbReference type="Proteomes" id="UP000298030"/>
    </source>
</evidence>
<dbReference type="InterPro" id="IPR036322">
    <property type="entry name" value="WD40_repeat_dom_sf"/>
</dbReference>
<organism evidence="1 2">
    <name type="scientific">Coprinellus micaceus</name>
    <name type="common">Glistening ink-cap mushroom</name>
    <name type="synonym">Coprinus micaceus</name>
    <dbReference type="NCBI Taxonomy" id="71717"/>
    <lineage>
        <taxon>Eukaryota</taxon>
        <taxon>Fungi</taxon>
        <taxon>Dikarya</taxon>
        <taxon>Basidiomycota</taxon>
        <taxon>Agaricomycotina</taxon>
        <taxon>Agaricomycetes</taxon>
        <taxon>Agaricomycetidae</taxon>
        <taxon>Agaricales</taxon>
        <taxon>Agaricineae</taxon>
        <taxon>Psathyrellaceae</taxon>
        <taxon>Coprinellus</taxon>
    </lineage>
</organism>
<comment type="caution">
    <text evidence="1">The sequence shown here is derived from an EMBL/GenBank/DDBJ whole genome shotgun (WGS) entry which is preliminary data.</text>
</comment>
<dbReference type="InterPro" id="IPR015943">
    <property type="entry name" value="WD40/YVTN_repeat-like_dom_sf"/>
</dbReference>
<keyword evidence="2" id="KW-1185">Reference proteome</keyword>
<dbReference type="AlphaFoldDB" id="A0A4Y7T4K5"/>
<evidence type="ECO:0000313" key="1">
    <source>
        <dbReference type="EMBL" id="TEB28532.1"/>
    </source>
</evidence>
<dbReference type="Gene3D" id="2.130.10.10">
    <property type="entry name" value="YVTN repeat-like/Quinoprotein amine dehydrogenase"/>
    <property type="match status" value="1"/>
</dbReference>
<protein>
    <recommendedName>
        <fullName evidence="3">WD40 repeat-like protein</fullName>
    </recommendedName>
</protein>
<reference evidence="1 2" key="1">
    <citation type="journal article" date="2019" name="Nat. Ecol. Evol.">
        <title>Megaphylogeny resolves global patterns of mushroom evolution.</title>
        <authorList>
            <person name="Varga T."/>
            <person name="Krizsan K."/>
            <person name="Foldi C."/>
            <person name="Dima B."/>
            <person name="Sanchez-Garcia M."/>
            <person name="Sanchez-Ramirez S."/>
            <person name="Szollosi G.J."/>
            <person name="Szarkandi J.G."/>
            <person name="Papp V."/>
            <person name="Albert L."/>
            <person name="Andreopoulos W."/>
            <person name="Angelini C."/>
            <person name="Antonin V."/>
            <person name="Barry K.W."/>
            <person name="Bougher N.L."/>
            <person name="Buchanan P."/>
            <person name="Buyck B."/>
            <person name="Bense V."/>
            <person name="Catcheside P."/>
            <person name="Chovatia M."/>
            <person name="Cooper J."/>
            <person name="Damon W."/>
            <person name="Desjardin D."/>
            <person name="Finy P."/>
            <person name="Geml J."/>
            <person name="Haridas S."/>
            <person name="Hughes K."/>
            <person name="Justo A."/>
            <person name="Karasinski D."/>
            <person name="Kautmanova I."/>
            <person name="Kiss B."/>
            <person name="Kocsube S."/>
            <person name="Kotiranta H."/>
            <person name="LaButti K.M."/>
            <person name="Lechner B.E."/>
            <person name="Liimatainen K."/>
            <person name="Lipzen A."/>
            <person name="Lukacs Z."/>
            <person name="Mihaltcheva S."/>
            <person name="Morgado L.N."/>
            <person name="Niskanen T."/>
            <person name="Noordeloos M.E."/>
            <person name="Ohm R.A."/>
            <person name="Ortiz-Santana B."/>
            <person name="Ovrebo C."/>
            <person name="Racz N."/>
            <person name="Riley R."/>
            <person name="Savchenko A."/>
            <person name="Shiryaev A."/>
            <person name="Soop K."/>
            <person name="Spirin V."/>
            <person name="Szebenyi C."/>
            <person name="Tomsovsky M."/>
            <person name="Tulloss R.E."/>
            <person name="Uehling J."/>
            <person name="Grigoriev I.V."/>
            <person name="Vagvolgyi C."/>
            <person name="Papp T."/>
            <person name="Martin F.M."/>
            <person name="Miettinen O."/>
            <person name="Hibbett D.S."/>
            <person name="Nagy L.G."/>
        </authorList>
    </citation>
    <scope>NUCLEOTIDE SEQUENCE [LARGE SCALE GENOMIC DNA]</scope>
    <source>
        <strain evidence="1 2">FP101781</strain>
    </source>
</reference>
<proteinExistence type="predicted"/>
<sequence>MVGFQATQYPVKSMTLSPDKSLLAISSGRNEITVWSRSAEVGGSFITDSLNCSQPIRINGHLLSGAFCWQSKGRLPHPPSFIPGGDMLQVTSVAWTGAESAEIVVSYLHHGVFSWSVSPRFRSRKLIHIDKVCSISLSPDGKTLAIPNQTSTFDLYDLTSKDKLGTLTDPDAVDNSEAVSKGLRVRPGQFIHRGMFFIGASVGKVHVWCVGTGSRAQRLSLDPDRSHLPVTLLTTSNSNTTKCKEYRVAACNRGPGQVIEIWKGNVHRPAPILPFVGAVSHSSPSYLRTLIICAIACLLPALLLIPPLVVDSGA</sequence>
<dbReference type="EMBL" id="QPFP01000032">
    <property type="protein sequence ID" value="TEB28532.1"/>
    <property type="molecule type" value="Genomic_DNA"/>
</dbReference>
<evidence type="ECO:0008006" key="3">
    <source>
        <dbReference type="Google" id="ProtNLM"/>
    </source>
</evidence>
<dbReference type="STRING" id="71717.A0A4Y7T4K5"/>
<accession>A0A4Y7T4K5</accession>
<name>A0A4Y7T4K5_COPMI</name>
<gene>
    <name evidence="1" type="ORF">FA13DRAFT_1793997</name>
</gene>
<dbReference type="SUPFAM" id="SSF50978">
    <property type="entry name" value="WD40 repeat-like"/>
    <property type="match status" value="1"/>
</dbReference>
<dbReference type="OrthoDB" id="3238562at2759"/>
<dbReference type="Proteomes" id="UP000298030">
    <property type="component" value="Unassembled WGS sequence"/>
</dbReference>